<accession>A0A178IPA7</accession>
<evidence type="ECO:0000256" key="1">
    <source>
        <dbReference type="ARBA" id="ARBA00022448"/>
    </source>
</evidence>
<dbReference type="InterPro" id="IPR036280">
    <property type="entry name" value="Multihaem_cyt_sf"/>
</dbReference>
<dbReference type="STRING" id="1184151.AW736_01435"/>
<keyword evidence="4" id="KW-0249">Electron transport</keyword>
<dbReference type="GO" id="GO:0009055">
    <property type="term" value="F:electron transfer activity"/>
    <property type="evidence" value="ECO:0007669"/>
    <property type="project" value="InterPro"/>
</dbReference>
<evidence type="ECO:0000256" key="6">
    <source>
        <dbReference type="SAM" id="Phobius"/>
    </source>
</evidence>
<dbReference type="PANTHER" id="PTHR39425">
    <property type="entry name" value="LIPOPROTEIN CYTOCHROME C"/>
    <property type="match status" value="1"/>
</dbReference>
<evidence type="ECO:0000256" key="5">
    <source>
        <dbReference type="ARBA" id="ARBA00023004"/>
    </source>
</evidence>
<dbReference type="Proteomes" id="UP000078486">
    <property type="component" value="Unassembled WGS sequence"/>
</dbReference>
<keyword evidence="6" id="KW-1133">Transmembrane helix</keyword>
<organism evidence="9 10">
    <name type="scientific">Termitidicoccus mucosus</name>
    <dbReference type="NCBI Taxonomy" id="1184151"/>
    <lineage>
        <taxon>Bacteria</taxon>
        <taxon>Pseudomonadati</taxon>
        <taxon>Verrucomicrobiota</taxon>
        <taxon>Opitutia</taxon>
        <taxon>Opitutales</taxon>
        <taxon>Opitutaceae</taxon>
        <taxon>Termitidicoccus</taxon>
    </lineage>
</organism>
<proteinExistence type="predicted"/>
<dbReference type="InterPro" id="IPR020942">
    <property type="entry name" value="Cyt_c_III_dom"/>
</dbReference>
<dbReference type="OrthoDB" id="9814800at2"/>
<sequence>MSKLFPKSANKLPLQIIIFVIVLAGVVTAATTYYATPKYTRVGYAPVQPVPFSHQLHNGQLGIDCRYCHSNVEKSGFSNIPTSQTCMNCHSLIKTDSPLLAPIRASYESGNPVPWKQIHQVPDYVYFNHAVHVNRGVSCVECHGQINEMEVVRHEKPLSMGFCLDCHRDPAAFVRPLDQITNLNWTPAQQAEHDKWAAEFVRKNKIAPPQSCTGCHR</sequence>
<name>A0A178IPA7_9BACT</name>
<evidence type="ECO:0000256" key="4">
    <source>
        <dbReference type="ARBA" id="ARBA00022982"/>
    </source>
</evidence>
<evidence type="ECO:0000256" key="3">
    <source>
        <dbReference type="ARBA" id="ARBA00022723"/>
    </source>
</evidence>
<evidence type="ECO:0000259" key="7">
    <source>
        <dbReference type="Pfam" id="PF02085"/>
    </source>
</evidence>
<keyword evidence="1" id="KW-0813">Transport</keyword>
<keyword evidence="2" id="KW-0349">Heme</keyword>
<feature type="domain" description="Cytochrome c7-like" evidence="8">
    <location>
        <begin position="125"/>
        <end position="217"/>
    </location>
</feature>
<dbReference type="SUPFAM" id="SSF48695">
    <property type="entry name" value="Multiheme cytochromes"/>
    <property type="match status" value="1"/>
</dbReference>
<protein>
    <submittedName>
        <fullName evidence="9">Cytochrome C</fullName>
    </submittedName>
</protein>
<dbReference type="GO" id="GO:0046872">
    <property type="term" value="F:metal ion binding"/>
    <property type="evidence" value="ECO:0007669"/>
    <property type="project" value="UniProtKB-KW"/>
</dbReference>
<evidence type="ECO:0000259" key="8">
    <source>
        <dbReference type="Pfam" id="PF14522"/>
    </source>
</evidence>
<keyword evidence="10" id="KW-1185">Reference proteome</keyword>
<dbReference type="PANTHER" id="PTHR39425:SF1">
    <property type="entry name" value="CYTOCHROME C7-LIKE DOMAIN-CONTAINING PROTEIN"/>
    <property type="match status" value="1"/>
</dbReference>
<evidence type="ECO:0000313" key="10">
    <source>
        <dbReference type="Proteomes" id="UP000078486"/>
    </source>
</evidence>
<keyword evidence="5" id="KW-0408">Iron</keyword>
<evidence type="ECO:0000256" key="2">
    <source>
        <dbReference type="ARBA" id="ARBA00022617"/>
    </source>
</evidence>
<dbReference type="GO" id="GO:0020037">
    <property type="term" value="F:heme binding"/>
    <property type="evidence" value="ECO:0007669"/>
    <property type="project" value="InterPro"/>
</dbReference>
<keyword evidence="6" id="KW-0812">Transmembrane</keyword>
<keyword evidence="6" id="KW-0472">Membrane</keyword>
<dbReference type="Gene3D" id="3.90.10.10">
    <property type="entry name" value="Cytochrome C3"/>
    <property type="match status" value="2"/>
</dbReference>
<evidence type="ECO:0000313" key="9">
    <source>
        <dbReference type="EMBL" id="OAM91730.1"/>
    </source>
</evidence>
<gene>
    <name evidence="9" type="ORF">AW736_01435</name>
</gene>
<dbReference type="EMBL" id="LRRQ01000015">
    <property type="protein sequence ID" value="OAM91730.1"/>
    <property type="molecule type" value="Genomic_DNA"/>
</dbReference>
<comment type="caution">
    <text evidence="9">The sequence shown here is derived from an EMBL/GenBank/DDBJ whole genome shotgun (WGS) entry which is preliminary data.</text>
</comment>
<keyword evidence="3" id="KW-0479">Metal-binding</keyword>
<dbReference type="Pfam" id="PF14522">
    <property type="entry name" value="Cytochrome_C7"/>
    <property type="match status" value="1"/>
</dbReference>
<dbReference type="InterPro" id="IPR029467">
    <property type="entry name" value="Cyt_c7-like"/>
</dbReference>
<dbReference type="RefSeq" id="WP_068768499.1">
    <property type="nucleotide sequence ID" value="NZ_CP109796.1"/>
</dbReference>
<feature type="domain" description="Class III cytochrome C" evidence="7">
    <location>
        <begin position="45"/>
        <end position="94"/>
    </location>
</feature>
<dbReference type="AlphaFoldDB" id="A0A178IPA7"/>
<dbReference type="Pfam" id="PF02085">
    <property type="entry name" value="Cytochrom_CIII"/>
    <property type="match status" value="1"/>
</dbReference>
<dbReference type="CDD" id="cd08168">
    <property type="entry name" value="Cytochrom_C3"/>
    <property type="match status" value="1"/>
</dbReference>
<feature type="transmembrane region" description="Helical" evidence="6">
    <location>
        <begin position="12"/>
        <end position="35"/>
    </location>
</feature>
<reference evidence="9 10" key="1">
    <citation type="submission" date="2016-01" db="EMBL/GenBank/DDBJ databases">
        <title>High potential of lignocellulose degradation of a new Verrucomicrobia species.</title>
        <authorList>
            <person name="Wang Y."/>
            <person name="Shi Y."/>
            <person name="Qiu Z."/>
            <person name="Liu S."/>
            <person name="Yang H."/>
        </authorList>
    </citation>
    <scope>NUCLEOTIDE SEQUENCE [LARGE SCALE GENOMIC DNA]</scope>
    <source>
        <strain evidence="9 10">TSB47</strain>
    </source>
</reference>